<dbReference type="InterPro" id="IPR008042">
    <property type="entry name" value="Retrotrans_Pao"/>
</dbReference>
<dbReference type="SUPFAM" id="SSF56672">
    <property type="entry name" value="DNA/RNA polymerases"/>
    <property type="match status" value="1"/>
</dbReference>
<reference evidence="1" key="1">
    <citation type="journal article" date="2016" name="Insect Biochem. Mol. Biol.">
        <title>Multifaceted biological insights from a draft genome sequence of the tobacco hornworm moth, Manduca sexta.</title>
        <authorList>
            <person name="Kanost M.R."/>
            <person name="Arrese E.L."/>
            <person name="Cao X."/>
            <person name="Chen Y.R."/>
            <person name="Chellapilla S."/>
            <person name="Goldsmith M.R."/>
            <person name="Grosse-Wilde E."/>
            <person name="Heckel D.G."/>
            <person name="Herndon N."/>
            <person name="Jiang H."/>
            <person name="Papanicolaou A."/>
            <person name="Qu J."/>
            <person name="Soulages J.L."/>
            <person name="Vogel H."/>
            <person name="Walters J."/>
            <person name="Waterhouse R.M."/>
            <person name="Ahn S.J."/>
            <person name="Almeida F.C."/>
            <person name="An C."/>
            <person name="Aqrawi P."/>
            <person name="Bretschneider A."/>
            <person name="Bryant W.B."/>
            <person name="Bucks S."/>
            <person name="Chao H."/>
            <person name="Chevignon G."/>
            <person name="Christen J.M."/>
            <person name="Clarke D.F."/>
            <person name="Dittmer N.T."/>
            <person name="Ferguson L.C.F."/>
            <person name="Garavelou S."/>
            <person name="Gordon K.H.J."/>
            <person name="Gunaratna R.T."/>
            <person name="Han Y."/>
            <person name="Hauser F."/>
            <person name="He Y."/>
            <person name="Heidel-Fischer H."/>
            <person name="Hirsh A."/>
            <person name="Hu Y."/>
            <person name="Jiang H."/>
            <person name="Kalra D."/>
            <person name="Klinner C."/>
            <person name="Konig C."/>
            <person name="Kovar C."/>
            <person name="Kroll A.R."/>
            <person name="Kuwar S.S."/>
            <person name="Lee S.L."/>
            <person name="Lehman R."/>
            <person name="Li K."/>
            <person name="Li Z."/>
            <person name="Liang H."/>
            <person name="Lovelace S."/>
            <person name="Lu Z."/>
            <person name="Mansfield J.H."/>
            <person name="McCulloch K.J."/>
            <person name="Mathew T."/>
            <person name="Morton B."/>
            <person name="Muzny D.M."/>
            <person name="Neunemann D."/>
            <person name="Ongeri F."/>
            <person name="Pauchet Y."/>
            <person name="Pu L.L."/>
            <person name="Pyrousis I."/>
            <person name="Rao X.J."/>
            <person name="Redding A."/>
            <person name="Roesel C."/>
            <person name="Sanchez-Gracia A."/>
            <person name="Schaack S."/>
            <person name="Shukla A."/>
            <person name="Tetreau G."/>
            <person name="Wang Y."/>
            <person name="Xiong G.H."/>
            <person name="Traut W."/>
            <person name="Walsh T.K."/>
            <person name="Worley K.C."/>
            <person name="Wu D."/>
            <person name="Wu W."/>
            <person name="Wu Y.Q."/>
            <person name="Zhang X."/>
            <person name="Zou Z."/>
            <person name="Zucker H."/>
            <person name="Briscoe A.D."/>
            <person name="Burmester T."/>
            <person name="Clem R.J."/>
            <person name="Feyereisen R."/>
            <person name="Grimmelikhuijzen C.J.P."/>
            <person name="Hamodrakas S.J."/>
            <person name="Hansson B.S."/>
            <person name="Huguet E."/>
            <person name="Jermiin L.S."/>
            <person name="Lan Q."/>
            <person name="Lehman H.K."/>
            <person name="Lorenzen M."/>
            <person name="Merzendorfer H."/>
            <person name="Michalopoulos I."/>
            <person name="Morton D.B."/>
            <person name="Muthukrishnan S."/>
            <person name="Oakeshott J.G."/>
            <person name="Palmer W."/>
            <person name="Park Y."/>
            <person name="Passarelli A.L."/>
            <person name="Rozas J."/>
            <person name="Schwartz L.M."/>
            <person name="Smith W."/>
            <person name="Southgate A."/>
            <person name="Vilcinskas A."/>
            <person name="Vogt R."/>
            <person name="Wang P."/>
            <person name="Werren J."/>
            <person name="Yu X.Q."/>
            <person name="Zhou J.J."/>
            <person name="Brown S.J."/>
            <person name="Scherer S.E."/>
            <person name="Richards S."/>
            <person name="Blissard G.W."/>
        </authorList>
    </citation>
    <scope>NUCLEOTIDE SEQUENCE</scope>
</reference>
<protein>
    <recommendedName>
        <fullName evidence="3">Peptidase aspartic putative domain-containing protein</fullName>
    </recommendedName>
</protein>
<evidence type="ECO:0008006" key="3">
    <source>
        <dbReference type="Google" id="ProtNLM"/>
    </source>
</evidence>
<dbReference type="AlphaFoldDB" id="A0A922CHG9"/>
<dbReference type="OrthoDB" id="5984724at2759"/>
<keyword evidence="2" id="KW-1185">Reference proteome</keyword>
<evidence type="ECO:0000313" key="2">
    <source>
        <dbReference type="Proteomes" id="UP000791440"/>
    </source>
</evidence>
<dbReference type="InterPro" id="IPR005312">
    <property type="entry name" value="DUF1759"/>
</dbReference>
<dbReference type="InterPro" id="IPR043502">
    <property type="entry name" value="DNA/RNA_pol_sf"/>
</dbReference>
<dbReference type="GO" id="GO:0071897">
    <property type="term" value="P:DNA biosynthetic process"/>
    <property type="evidence" value="ECO:0007669"/>
    <property type="project" value="UniProtKB-ARBA"/>
</dbReference>
<comment type="caution">
    <text evidence="1">The sequence shown here is derived from an EMBL/GenBank/DDBJ whole genome shotgun (WGS) entry which is preliminary data.</text>
</comment>
<dbReference type="Proteomes" id="UP000791440">
    <property type="component" value="Unassembled WGS sequence"/>
</dbReference>
<name>A0A922CHG9_MANSE</name>
<dbReference type="Pfam" id="PF03564">
    <property type="entry name" value="DUF1759"/>
    <property type="match status" value="1"/>
</dbReference>
<proteinExistence type="predicted"/>
<evidence type="ECO:0000313" key="1">
    <source>
        <dbReference type="EMBL" id="KAG6446975.1"/>
    </source>
</evidence>
<sequence>MENLSNLQFIINNTITKAQINFKKSPKERMTSSYIQNRLESLERSWTTFYENHIKIVSTYTASELKENRYITQNVFEITEELYIDYKTDLKETLINIGEHSSDEASKCQSKGNCLKLAKIQLPIFSGSYSSWINFRDLFISLVHNNKELDNVQKLHYLKTNLSGEPQNLLRSIPITNYNYEICWAKLKNRYDNKKYLTNSILTRFVSQRNILTESSSALKDLLDTSNQCLHDLRNLDINIENWDLIVIYMLSLKLDIETRKEWEALTSESINDLPTYKQFERFLEKKFRSLEFLNKETQQKVLNRNISVNYVTCFYCKEKHKLANCKQFVQLDSEERRKFVQANSLCFNCLGVNHTVYACRQFTRCRLCKRKHHTLLHFKNVPNPAGSHDDKNILENITPVPTISSVRKSTNVVSCFSNNHNQVLLPTALVSVDSRNGTAMVLRSLLDQGSQASFITESAVQLLGLRKEQSKNCISGLGGDPSASITCRSVVFVNIQSRVDPSFVLTVKAYVLKKLSSLLPDCKVKAQVLLNNSSMVLADPSFDIPNKIDLLLGAEVYSQILLEGIVKDQSGSLIAQNTKLGWVLSGQLINVNHSESNQKCHNVIVSLHTTQVSENELIKKSWEIETEPNYNCEFKQLTPEVQKCEDLFISSTKRDEFGRYIVRLPFRSDKRKCTNGYSYKEAYKRLISLEKRFKKNPEFKAQCSAVINEYLDLNHMKIVENGFSDKNNSVYLPHHAVVREDRITTKVRVVFDAFYGVNDGVSLNNELLVGPRLQPELRHIVIRWRCYSICLVADIVKIYRQVKVADEDRDFQRILWRGNPNEEIQHLRHLRVTFGVSSAPYLAVRSLQLSYDEGNEFPLAKHRVLSDFYMDDFMSGGQSVNEAVEINEQMSTMLKRGGFQLQKWMSNNNKLMNIIKKGSKVQENGLELKIDDVSKILGLMYTVRIPPLDTPVTKRKVISDISRLFDPLGWIASAITTAKVFIQKYRLPPDKWLYGTIVKKKTSGLGQFYAYSYLKM</sequence>
<organism evidence="1 2">
    <name type="scientific">Manduca sexta</name>
    <name type="common">Tobacco hawkmoth</name>
    <name type="synonym">Tobacco hornworm</name>
    <dbReference type="NCBI Taxonomy" id="7130"/>
    <lineage>
        <taxon>Eukaryota</taxon>
        <taxon>Metazoa</taxon>
        <taxon>Ecdysozoa</taxon>
        <taxon>Arthropoda</taxon>
        <taxon>Hexapoda</taxon>
        <taxon>Insecta</taxon>
        <taxon>Pterygota</taxon>
        <taxon>Neoptera</taxon>
        <taxon>Endopterygota</taxon>
        <taxon>Lepidoptera</taxon>
        <taxon>Glossata</taxon>
        <taxon>Ditrysia</taxon>
        <taxon>Bombycoidea</taxon>
        <taxon>Sphingidae</taxon>
        <taxon>Sphinginae</taxon>
        <taxon>Sphingini</taxon>
        <taxon>Manduca</taxon>
    </lineage>
</organism>
<gene>
    <name evidence="1" type="ORF">O3G_MSEX004692</name>
</gene>
<accession>A0A922CHG9</accession>
<dbReference type="Pfam" id="PF05380">
    <property type="entry name" value="Peptidase_A17"/>
    <property type="match status" value="1"/>
</dbReference>
<dbReference type="PANTHER" id="PTHR47331:SF5">
    <property type="entry name" value="RIBONUCLEASE H"/>
    <property type="match status" value="1"/>
</dbReference>
<dbReference type="EMBL" id="JH668339">
    <property type="protein sequence ID" value="KAG6446975.1"/>
    <property type="molecule type" value="Genomic_DNA"/>
</dbReference>
<dbReference type="PANTHER" id="PTHR47331">
    <property type="entry name" value="PHD-TYPE DOMAIN-CONTAINING PROTEIN"/>
    <property type="match status" value="1"/>
</dbReference>
<reference evidence="1" key="2">
    <citation type="submission" date="2020-12" db="EMBL/GenBank/DDBJ databases">
        <authorList>
            <person name="Kanost M."/>
        </authorList>
    </citation>
    <scope>NUCLEOTIDE SEQUENCE</scope>
</reference>